<dbReference type="AlphaFoldDB" id="A0A9Y4KEX6"/>
<dbReference type="GeneID" id="103365200"/>
<dbReference type="GO" id="GO:0003676">
    <property type="term" value="F:nucleic acid binding"/>
    <property type="evidence" value="ECO:0007669"/>
    <property type="project" value="InterPro"/>
</dbReference>
<dbReference type="InterPro" id="IPR036397">
    <property type="entry name" value="RNaseH_sf"/>
</dbReference>
<dbReference type="SUPFAM" id="SSF53098">
    <property type="entry name" value="Ribonuclease H-like"/>
    <property type="match status" value="1"/>
</dbReference>
<dbReference type="RefSeq" id="XP_008290792.1">
    <property type="nucleotide sequence ID" value="XM_008292570.1"/>
</dbReference>
<gene>
    <name evidence="3" type="primary">LOC103365200</name>
</gene>
<proteinExistence type="predicted"/>
<sequence length="346" mass="39414">MRKRAWVSKGRRLAKQVVDSCVVCRKIRAKQCEQIMSDLPPERTTPAYPFEFTTMDLFGPYKRFTALRGHPRKLWSDPGTNFVGAKPALEELQKFLGKLNKTEIEEQASKHGTEWSWKFHPAGSPHRNGAAEAAVKLVKRALSNLGGDGSLKWGEFQTFLFMAANLVNERPIDARVQSLEDCVEYISPNSLLLGRAGPKGDPGDFQFKGYPYRRLQIIQEEVDKFWKKWCQLAGPNLFIRSKWHTKMRNVAVGDVVWLADQNALRNQYKVARVVSVNVDEKGIVRDINVRIFPSYPVPIKRSTSGEGSTGREMLSSKIPATILHRDVRRLVILLPIEEQQELERLS</sequence>
<organism evidence="2 3">
    <name type="scientific">Stegastes partitus</name>
    <name type="common">bicolor damselfish</name>
    <dbReference type="NCBI Taxonomy" id="144197"/>
    <lineage>
        <taxon>Eukaryota</taxon>
        <taxon>Metazoa</taxon>
        <taxon>Chordata</taxon>
        <taxon>Craniata</taxon>
        <taxon>Vertebrata</taxon>
        <taxon>Euteleostomi</taxon>
        <taxon>Actinopterygii</taxon>
        <taxon>Neopterygii</taxon>
        <taxon>Teleostei</taxon>
        <taxon>Neoteleostei</taxon>
        <taxon>Acanthomorphata</taxon>
        <taxon>Ovalentaria</taxon>
        <taxon>Pomacentridae</taxon>
        <taxon>Stegastes</taxon>
    </lineage>
</organism>
<dbReference type="Pfam" id="PF18701">
    <property type="entry name" value="DUF5641"/>
    <property type="match status" value="1"/>
</dbReference>
<dbReference type="PANTHER" id="PTHR47331:SF1">
    <property type="entry name" value="GAG-LIKE PROTEIN"/>
    <property type="match status" value="1"/>
</dbReference>
<evidence type="ECO:0000313" key="3">
    <source>
        <dbReference type="RefSeq" id="XP_008290792.1"/>
    </source>
</evidence>
<feature type="domain" description="DUF5641" evidence="1">
    <location>
        <begin position="214"/>
        <end position="292"/>
    </location>
</feature>
<protein>
    <submittedName>
        <fullName evidence="3">Uncharacterized protein LOC103365200</fullName>
    </submittedName>
</protein>
<dbReference type="Proteomes" id="UP000694891">
    <property type="component" value="Unplaced"/>
</dbReference>
<evidence type="ECO:0000313" key="2">
    <source>
        <dbReference type="Proteomes" id="UP000694891"/>
    </source>
</evidence>
<reference evidence="3" key="1">
    <citation type="submission" date="2025-08" db="UniProtKB">
        <authorList>
            <consortium name="RefSeq"/>
        </authorList>
    </citation>
    <scope>IDENTIFICATION</scope>
</reference>
<dbReference type="Gene3D" id="3.30.420.10">
    <property type="entry name" value="Ribonuclease H-like superfamily/Ribonuclease H"/>
    <property type="match status" value="1"/>
</dbReference>
<keyword evidence="2" id="KW-1185">Reference proteome</keyword>
<accession>A0A9Y4KEX6</accession>
<dbReference type="PANTHER" id="PTHR47331">
    <property type="entry name" value="PHD-TYPE DOMAIN-CONTAINING PROTEIN"/>
    <property type="match status" value="1"/>
</dbReference>
<dbReference type="InterPro" id="IPR040676">
    <property type="entry name" value="DUF5641"/>
</dbReference>
<evidence type="ECO:0000259" key="1">
    <source>
        <dbReference type="Pfam" id="PF18701"/>
    </source>
</evidence>
<name>A0A9Y4KEX6_9TELE</name>
<dbReference type="InterPro" id="IPR012337">
    <property type="entry name" value="RNaseH-like_sf"/>
</dbReference>